<gene>
    <name evidence="2" type="ORF">CEPIT_LOCUS8410</name>
</gene>
<proteinExistence type="predicted"/>
<feature type="region of interest" description="Disordered" evidence="1">
    <location>
        <begin position="45"/>
        <end position="69"/>
    </location>
</feature>
<keyword evidence="3" id="KW-1185">Reference proteome</keyword>
<accession>A0AAV0CS05</accession>
<dbReference type="AlphaFoldDB" id="A0AAV0CS05"/>
<evidence type="ECO:0000256" key="1">
    <source>
        <dbReference type="SAM" id="MobiDB-lite"/>
    </source>
</evidence>
<name>A0AAV0CS05_9ASTE</name>
<dbReference type="Proteomes" id="UP001152523">
    <property type="component" value="Unassembled WGS sequence"/>
</dbReference>
<evidence type="ECO:0000313" key="3">
    <source>
        <dbReference type="Proteomes" id="UP001152523"/>
    </source>
</evidence>
<sequence>MERETERTSQEVVGNQEIKEVDEFSGVPKEGITSEEMELDLGGSGEVEMNNMLGDGNSWDGASRRKRGS</sequence>
<dbReference type="EMBL" id="CAMAPF010000041">
    <property type="protein sequence ID" value="CAH9083196.1"/>
    <property type="molecule type" value="Genomic_DNA"/>
</dbReference>
<protein>
    <submittedName>
        <fullName evidence="2">Uncharacterized protein</fullName>
    </submittedName>
</protein>
<organism evidence="2 3">
    <name type="scientific">Cuscuta epithymum</name>
    <dbReference type="NCBI Taxonomy" id="186058"/>
    <lineage>
        <taxon>Eukaryota</taxon>
        <taxon>Viridiplantae</taxon>
        <taxon>Streptophyta</taxon>
        <taxon>Embryophyta</taxon>
        <taxon>Tracheophyta</taxon>
        <taxon>Spermatophyta</taxon>
        <taxon>Magnoliopsida</taxon>
        <taxon>eudicotyledons</taxon>
        <taxon>Gunneridae</taxon>
        <taxon>Pentapetalae</taxon>
        <taxon>asterids</taxon>
        <taxon>lamiids</taxon>
        <taxon>Solanales</taxon>
        <taxon>Convolvulaceae</taxon>
        <taxon>Cuscuteae</taxon>
        <taxon>Cuscuta</taxon>
        <taxon>Cuscuta subgen. Cuscuta</taxon>
    </lineage>
</organism>
<reference evidence="2" key="1">
    <citation type="submission" date="2022-07" db="EMBL/GenBank/DDBJ databases">
        <authorList>
            <person name="Macas J."/>
            <person name="Novak P."/>
            <person name="Neumann P."/>
        </authorList>
    </citation>
    <scope>NUCLEOTIDE SEQUENCE</scope>
</reference>
<comment type="caution">
    <text evidence="2">The sequence shown here is derived from an EMBL/GenBank/DDBJ whole genome shotgun (WGS) entry which is preliminary data.</text>
</comment>
<evidence type="ECO:0000313" key="2">
    <source>
        <dbReference type="EMBL" id="CAH9083196.1"/>
    </source>
</evidence>